<gene>
    <name evidence="9" type="ORF">CTRG_01947</name>
</gene>
<evidence type="ECO:0000313" key="9">
    <source>
        <dbReference type="EMBL" id="EER35085.1"/>
    </source>
</evidence>
<keyword evidence="10" id="KW-1185">Reference proteome</keyword>
<dbReference type="GO" id="GO:0016020">
    <property type="term" value="C:membrane"/>
    <property type="evidence" value="ECO:0007669"/>
    <property type="project" value="UniProtKB-SubCell"/>
</dbReference>
<dbReference type="KEGG" id="ctp:CTRG_01947"/>
<evidence type="ECO:0000256" key="6">
    <source>
        <dbReference type="SAM" id="MobiDB-lite"/>
    </source>
</evidence>
<feature type="transmembrane region" description="Helical" evidence="7">
    <location>
        <begin position="34"/>
        <end position="56"/>
    </location>
</feature>
<dbReference type="OrthoDB" id="2802411at2759"/>
<keyword evidence="3 7" id="KW-0812">Transmembrane</keyword>
<dbReference type="STRING" id="294747.C5M4W9"/>
<name>C5M4W9_CANTT</name>
<evidence type="ECO:0000256" key="1">
    <source>
        <dbReference type="ARBA" id="ARBA00004370"/>
    </source>
</evidence>
<keyword evidence="8" id="KW-0732">Signal</keyword>
<reference evidence="9 10" key="1">
    <citation type="journal article" date="2009" name="Nature">
        <title>Evolution of pathogenicity and sexual reproduction in eight Candida genomes.</title>
        <authorList>
            <person name="Butler G."/>
            <person name="Rasmussen M.D."/>
            <person name="Lin M.F."/>
            <person name="Santos M.A."/>
            <person name="Sakthikumar S."/>
            <person name="Munro C.A."/>
            <person name="Rheinbay E."/>
            <person name="Grabherr M."/>
            <person name="Forche A."/>
            <person name="Reedy J.L."/>
            <person name="Agrafioti I."/>
            <person name="Arnaud M.B."/>
            <person name="Bates S."/>
            <person name="Brown A.J."/>
            <person name="Brunke S."/>
            <person name="Costanzo M.C."/>
            <person name="Fitzpatrick D.A."/>
            <person name="de Groot P.W."/>
            <person name="Harris D."/>
            <person name="Hoyer L.L."/>
            <person name="Hube B."/>
            <person name="Klis F.M."/>
            <person name="Kodira C."/>
            <person name="Lennard N."/>
            <person name="Logue M.E."/>
            <person name="Martin R."/>
            <person name="Neiman A.M."/>
            <person name="Nikolaou E."/>
            <person name="Quail M.A."/>
            <person name="Quinn J."/>
            <person name="Santos M.C."/>
            <person name="Schmitzberger F.F."/>
            <person name="Sherlock G."/>
            <person name="Shah P."/>
            <person name="Silverstein K.A."/>
            <person name="Skrzypek M.S."/>
            <person name="Soll D."/>
            <person name="Staggs R."/>
            <person name="Stansfield I."/>
            <person name="Stumpf M.P."/>
            <person name="Sudbery P.E."/>
            <person name="Srikantha T."/>
            <person name="Zeng Q."/>
            <person name="Berman J."/>
            <person name="Berriman M."/>
            <person name="Heitman J."/>
            <person name="Gow N.A."/>
            <person name="Lorenz M.C."/>
            <person name="Birren B.W."/>
            <person name="Kellis M."/>
            <person name="Cuomo C.A."/>
        </authorList>
    </citation>
    <scope>NUCLEOTIDE SEQUENCE [LARGE SCALE GENOMIC DNA]</scope>
    <source>
        <strain evidence="10">ATCC MYA-3404 / T1</strain>
    </source>
</reference>
<dbReference type="RefSeq" id="XP_002547640.1">
    <property type="nucleotide sequence ID" value="XM_002547594.1"/>
</dbReference>
<evidence type="ECO:0008006" key="11">
    <source>
        <dbReference type="Google" id="ProtNLM"/>
    </source>
</evidence>
<dbReference type="AlphaFoldDB" id="C5M4W9"/>
<dbReference type="Pfam" id="PF01679">
    <property type="entry name" value="Pmp3"/>
    <property type="match status" value="1"/>
</dbReference>
<sequence>MCLCLSDLFLIVLSVLFPPLPVWIRRGCCSCDSLINIALCMLGYFPGLIHSWYIIARYPPYWQERKERVYYVYRSDLENQTPRRSANEREISIHIHDERSPQPSSSLVNQSHDNNSASYGAVNEGSSSSNLTSVPPVPLEGAPPAYSELDNKVQRP</sequence>
<dbReference type="VEuPathDB" id="FungiDB:CTRG_01947"/>
<evidence type="ECO:0000256" key="2">
    <source>
        <dbReference type="ARBA" id="ARBA00009530"/>
    </source>
</evidence>
<feature type="region of interest" description="Disordered" evidence="6">
    <location>
        <begin position="80"/>
        <end position="156"/>
    </location>
</feature>
<feature type="compositionally biased region" description="Polar residues" evidence="6">
    <location>
        <begin position="101"/>
        <end position="133"/>
    </location>
</feature>
<evidence type="ECO:0000256" key="8">
    <source>
        <dbReference type="SAM" id="SignalP"/>
    </source>
</evidence>
<dbReference type="PANTHER" id="PTHR21659">
    <property type="entry name" value="HYDROPHOBIC PROTEIN RCI2 LOW TEMPERATURE AND SALT RESPONSIVE PROTEIN LTI6 -RELATED"/>
    <property type="match status" value="1"/>
</dbReference>
<dbReference type="GeneID" id="8301849"/>
<keyword evidence="5 7" id="KW-0472">Membrane</keyword>
<dbReference type="Proteomes" id="UP000002037">
    <property type="component" value="Unassembled WGS sequence"/>
</dbReference>
<protein>
    <recommendedName>
        <fullName evidence="11">Plasma membrane proteolipid 3</fullName>
    </recommendedName>
</protein>
<comment type="subcellular location">
    <subcellularLocation>
        <location evidence="1">Membrane</location>
    </subcellularLocation>
</comment>
<feature type="chain" id="PRO_5002953264" description="Plasma membrane proteolipid 3" evidence="8">
    <location>
        <begin position="25"/>
        <end position="156"/>
    </location>
</feature>
<evidence type="ECO:0000313" key="10">
    <source>
        <dbReference type="Proteomes" id="UP000002037"/>
    </source>
</evidence>
<evidence type="ECO:0000256" key="4">
    <source>
        <dbReference type="ARBA" id="ARBA00022989"/>
    </source>
</evidence>
<feature type="signal peptide" evidence="8">
    <location>
        <begin position="1"/>
        <end position="24"/>
    </location>
</feature>
<keyword evidence="4 7" id="KW-1133">Transmembrane helix</keyword>
<feature type="compositionally biased region" description="Basic and acidic residues" evidence="6">
    <location>
        <begin position="85"/>
        <end position="100"/>
    </location>
</feature>
<dbReference type="eggNOG" id="KOG1773">
    <property type="taxonomic scope" value="Eukaryota"/>
</dbReference>
<proteinExistence type="inferred from homology"/>
<accession>C5M4W9</accession>
<dbReference type="EMBL" id="GG692396">
    <property type="protein sequence ID" value="EER35085.1"/>
    <property type="molecule type" value="Genomic_DNA"/>
</dbReference>
<evidence type="ECO:0000256" key="3">
    <source>
        <dbReference type="ARBA" id="ARBA00022692"/>
    </source>
</evidence>
<dbReference type="PANTHER" id="PTHR21659:SF57">
    <property type="entry name" value="PLASMA MEMBRANE PROTEOLIPID 31"/>
    <property type="match status" value="1"/>
</dbReference>
<evidence type="ECO:0000256" key="5">
    <source>
        <dbReference type="ARBA" id="ARBA00023136"/>
    </source>
</evidence>
<comment type="similarity">
    <text evidence="2">Belongs to the UPF0057 (PMP3) family.</text>
</comment>
<dbReference type="InterPro" id="IPR000612">
    <property type="entry name" value="PMP3"/>
</dbReference>
<organism evidence="9 10">
    <name type="scientific">Candida tropicalis (strain ATCC MYA-3404 / T1)</name>
    <name type="common">Yeast</name>
    <dbReference type="NCBI Taxonomy" id="294747"/>
    <lineage>
        <taxon>Eukaryota</taxon>
        <taxon>Fungi</taxon>
        <taxon>Dikarya</taxon>
        <taxon>Ascomycota</taxon>
        <taxon>Saccharomycotina</taxon>
        <taxon>Pichiomycetes</taxon>
        <taxon>Debaryomycetaceae</taxon>
        <taxon>Candida/Lodderomyces clade</taxon>
        <taxon>Candida</taxon>
    </lineage>
</organism>
<evidence type="ECO:0000256" key="7">
    <source>
        <dbReference type="SAM" id="Phobius"/>
    </source>
</evidence>
<dbReference type="HOGENOM" id="CLU_107649_0_0_1"/>